<evidence type="ECO:0000313" key="1">
    <source>
        <dbReference type="EMBL" id="CAG7702109.1"/>
    </source>
</evidence>
<accession>A0A8J2NU89</accession>
<sequence length="48" mass="5266">SPSEYVSAFPVRLSTCNYCVRGARRGSSCRAHQNEIENQVPDIPTVVA</sequence>
<gene>
    <name evidence="1" type="ORF">AFUS01_LOCUS4394</name>
</gene>
<proteinExistence type="predicted"/>
<organism evidence="1 2">
    <name type="scientific">Allacma fusca</name>
    <dbReference type="NCBI Taxonomy" id="39272"/>
    <lineage>
        <taxon>Eukaryota</taxon>
        <taxon>Metazoa</taxon>
        <taxon>Ecdysozoa</taxon>
        <taxon>Arthropoda</taxon>
        <taxon>Hexapoda</taxon>
        <taxon>Collembola</taxon>
        <taxon>Symphypleona</taxon>
        <taxon>Sminthuridae</taxon>
        <taxon>Allacma</taxon>
    </lineage>
</organism>
<name>A0A8J2NU89_9HEXA</name>
<dbReference type="AlphaFoldDB" id="A0A8J2NU89"/>
<protein>
    <submittedName>
        <fullName evidence="1">Uncharacterized protein</fullName>
    </submittedName>
</protein>
<keyword evidence="2" id="KW-1185">Reference proteome</keyword>
<dbReference type="Proteomes" id="UP000708208">
    <property type="component" value="Unassembled WGS sequence"/>
</dbReference>
<reference evidence="1" key="1">
    <citation type="submission" date="2021-06" db="EMBL/GenBank/DDBJ databases">
        <authorList>
            <person name="Hodson N. C."/>
            <person name="Mongue J. A."/>
            <person name="Jaron S. K."/>
        </authorList>
    </citation>
    <scope>NUCLEOTIDE SEQUENCE</scope>
</reference>
<evidence type="ECO:0000313" key="2">
    <source>
        <dbReference type="Proteomes" id="UP000708208"/>
    </source>
</evidence>
<dbReference type="EMBL" id="CAJVCH010027374">
    <property type="protein sequence ID" value="CAG7702109.1"/>
    <property type="molecule type" value="Genomic_DNA"/>
</dbReference>
<comment type="caution">
    <text evidence="1">The sequence shown here is derived from an EMBL/GenBank/DDBJ whole genome shotgun (WGS) entry which is preliminary data.</text>
</comment>
<feature type="non-terminal residue" evidence="1">
    <location>
        <position position="1"/>
    </location>
</feature>